<dbReference type="SUPFAM" id="SSF56925">
    <property type="entry name" value="OMPA-like"/>
    <property type="match status" value="1"/>
</dbReference>
<keyword evidence="1 2" id="KW-0732">Signal</keyword>
<accession>A0A5M6HNI7</accession>
<feature type="signal peptide" evidence="2">
    <location>
        <begin position="1"/>
        <end position="22"/>
    </location>
</feature>
<dbReference type="InterPro" id="IPR027385">
    <property type="entry name" value="Beta-barrel_OMP"/>
</dbReference>
<gene>
    <name evidence="4" type="ORF">F1193_14620</name>
</gene>
<comment type="caution">
    <text evidence="4">The sequence shown here is derived from an EMBL/GenBank/DDBJ whole genome shotgun (WGS) entry which is preliminary data.</text>
</comment>
<evidence type="ECO:0000256" key="2">
    <source>
        <dbReference type="SAM" id="SignalP"/>
    </source>
</evidence>
<reference evidence="4 5" key="1">
    <citation type="submission" date="2019-09" db="EMBL/GenBank/DDBJ databases">
        <title>Draft Whole-Genome sequence of Blastochloris sulfoviridis DSM 729.</title>
        <authorList>
            <person name="Meyer T.E."/>
            <person name="Kyndt J.A."/>
        </authorList>
    </citation>
    <scope>NUCLEOTIDE SEQUENCE [LARGE SCALE GENOMIC DNA]</scope>
    <source>
        <strain evidence="4 5">DSM 729</strain>
    </source>
</reference>
<dbReference type="EMBL" id="VWPL01000035">
    <property type="protein sequence ID" value="KAA5597238.1"/>
    <property type="molecule type" value="Genomic_DNA"/>
</dbReference>
<evidence type="ECO:0000313" key="4">
    <source>
        <dbReference type="EMBL" id="KAA5597238.1"/>
    </source>
</evidence>
<sequence>MNSSNVVVLAGVLALAPVVAQAADMPALLEKAPIIEDFGGWYLRGDIGMTNQQLGHLHNILMDDAPQFAVLDEGTFDAGWLFGLGIGYQFNGWVRADITGEYRGTTNFHALDRYFNDDPLINRLVTNDYYATKSEWLFLANAYLDLGTWWNITPFVGAGLGFAQVNIGNYNDFSAGAIGGGYGASHSQWNFAWALHAGLAYHVTPGFTVELAYRYLSLGDGKTGDVIGYDGTNDWYNPTEFNDITSHDVKFAVRWAIGGTEVPVVRKY</sequence>
<dbReference type="InterPro" id="IPR011250">
    <property type="entry name" value="OMP/PagP_B-barrel"/>
</dbReference>
<evidence type="ECO:0000313" key="5">
    <source>
        <dbReference type="Proteomes" id="UP000323886"/>
    </source>
</evidence>
<dbReference type="OrthoDB" id="5643626at2"/>
<feature type="domain" description="Outer membrane protein beta-barrel" evidence="3">
    <location>
        <begin position="12"/>
        <end position="231"/>
    </location>
</feature>
<protein>
    <submittedName>
        <fullName evidence="4">Porin family protein</fullName>
    </submittedName>
</protein>
<dbReference type="RefSeq" id="WP_150098542.1">
    <property type="nucleotide sequence ID" value="NZ_VWPL01000035.1"/>
</dbReference>
<feature type="chain" id="PRO_5024360215" evidence="2">
    <location>
        <begin position="23"/>
        <end position="268"/>
    </location>
</feature>
<evidence type="ECO:0000259" key="3">
    <source>
        <dbReference type="Pfam" id="PF13505"/>
    </source>
</evidence>
<name>A0A5M6HNI7_9HYPH</name>
<dbReference type="Pfam" id="PF13505">
    <property type="entry name" value="OMP_b-brl"/>
    <property type="match status" value="1"/>
</dbReference>
<keyword evidence="5" id="KW-1185">Reference proteome</keyword>
<proteinExistence type="predicted"/>
<dbReference type="Proteomes" id="UP000323886">
    <property type="component" value="Unassembled WGS sequence"/>
</dbReference>
<organism evidence="4 5">
    <name type="scientific">Blastochloris sulfoviridis</name>
    <dbReference type="NCBI Taxonomy" id="50712"/>
    <lineage>
        <taxon>Bacteria</taxon>
        <taxon>Pseudomonadati</taxon>
        <taxon>Pseudomonadota</taxon>
        <taxon>Alphaproteobacteria</taxon>
        <taxon>Hyphomicrobiales</taxon>
        <taxon>Blastochloridaceae</taxon>
        <taxon>Blastochloris</taxon>
    </lineage>
</organism>
<evidence type="ECO:0000256" key="1">
    <source>
        <dbReference type="ARBA" id="ARBA00022729"/>
    </source>
</evidence>
<dbReference type="Gene3D" id="2.40.160.20">
    <property type="match status" value="1"/>
</dbReference>
<dbReference type="AlphaFoldDB" id="A0A5M6HNI7"/>